<dbReference type="Proteomes" id="UP000249495">
    <property type="component" value="Chromosome 1"/>
</dbReference>
<dbReference type="InterPro" id="IPR027417">
    <property type="entry name" value="P-loop_NTPase"/>
</dbReference>
<evidence type="ECO:0000259" key="1">
    <source>
        <dbReference type="Pfam" id="PF00910"/>
    </source>
</evidence>
<dbReference type="Pfam" id="PF00910">
    <property type="entry name" value="RNA_helicase"/>
    <property type="match status" value="1"/>
</dbReference>
<feature type="domain" description="Helicase superfamily 3 single-stranded DNA/RNA virus" evidence="1">
    <location>
        <begin position="237"/>
        <end position="295"/>
    </location>
</feature>
<dbReference type="GO" id="GO:0003724">
    <property type="term" value="F:RNA helicase activity"/>
    <property type="evidence" value="ECO:0007669"/>
    <property type="project" value="InterPro"/>
</dbReference>
<evidence type="ECO:0000313" key="4">
    <source>
        <dbReference type="Proteomes" id="UP000249495"/>
    </source>
</evidence>
<dbReference type="EMBL" id="LS483343">
    <property type="protein sequence ID" value="SQF39093.1"/>
    <property type="molecule type" value="Genomic_DNA"/>
</dbReference>
<dbReference type="GO" id="GO:0003723">
    <property type="term" value="F:RNA binding"/>
    <property type="evidence" value="ECO:0007669"/>
    <property type="project" value="InterPro"/>
</dbReference>
<dbReference type="GO" id="GO:0006260">
    <property type="term" value="P:DNA replication"/>
    <property type="evidence" value="ECO:0007669"/>
    <property type="project" value="InterPro"/>
</dbReference>
<dbReference type="Gene3D" id="3.40.1310.30">
    <property type="match status" value="1"/>
</dbReference>
<dbReference type="Gene3D" id="3.40.50.300">
    <property type="entry name" value="P-loop containing nucleotide triphosphate hydrolases"/>
    <property type="match status" value="1"/>
</dbReference>
<dbReference type="GO" id="GO:0003916">
    <property type="term" value="F:DNA topoisomerase activity"/>
    <property type="evidence" value="ECO:0007669"/>
    <property type="project" value="InterPro"/>
</dbReference>
<dbReference type="Pfam" id="PF01719">
    <property type="entry name" value="Rep_OBD"/>
    <property type="match status" value="1"/>
</dbReference>
<gene>
    <name evidence="3" type="primary">repB</name>
    <name evidence="3" type="ORF">NCTC12278_00159</name>
</gene>
<dbReference type="KEGG" id="sfer:NCTC12278_00159"/>
<dbReference type="InterPro" id="IPR002631">
    <property type="entry name" value="Plasmid_rep_OBD"/>
</dbReference>
<dbReference type="GO" id="GO:0005727">
    <property type="term" value="C:extrachromosomal circular DNA"/>
    <property type="evidence" value="ECO:0007669"/>
    <property type="project" value="InterPro"/>
</dbReference>
<dbReference type="OrthoDB" id="2198634at2"/>
<name>A0A2X3W5T8_9STRE</name>
<dbReference type="SUPFAM" id="SSF52540">
    <property type="entry name" value="P-loop containing nucleoside triphosphate hydrolases"/>
    <property type="match status" value="1"/>
</dbReference>
<organism evidence="3 4">
    <name type="scientific">Streptococcus ferus</name>
    <dbReference type="NCBI Taxonomy" id="1345"/>
    <lineage>
        <taxon>Bacteria</taxon>
        <taxon>Bacillati</taxon>
        <taxon>Bacillota</taxon>
        <taxon>Bacilli</taxon>
        <taxon>Lactobacillales</taxon>
        <taxon>Streptococcaceae</taxon>
        <taxon>Streptococcus</taxon>
    </lineage>
</organism>
<sequence>MSDRKRATTFIFEQQLKSDYWDWEEEKKKLFQDWKENRVAIFKEIHRRIQTLEESIPAKVAFIIHDKDKKYNLTLVEPHIHGYIEFASRRDLNHLASVLGLLPQYIEPSGRGKYGKVNSKAYLIHAKNPDKYQYSPDDVETFGTFDYKEFFQEHQLDFIKRSATVKREKSDEELDSVFQAIVNGTLTEDDIFANEELTFLWSYNQTKLDEAFRAYGKIASKRTLRQLESGEFQPAVIYIHGSSGIGKTSLALELIEQIIKRAKEYNYNWKMYSAGTKNIFDEYFGEEIILLDDPRYDSLLPADWLKLLDPLNKSHLSARYKNKLVIGRIIIITNYKSLKSFFGKIQHEDLNQYIRRFNNVLEISKKNEKSEKDRFFNLSQIQELREAHDYLGESSLLFGEEKVYSTDDKEAFINHVLEYYIFPRILPETKSAPLDQ</sequence>
<proteinExistence type="predicted"/>
<dbReference type="InterPro" id="IPR000605">
    <property type="entry name" value="Helicase_SF3_ssDNA/RNA_vir"/>
</dbReference>
<reference evidence="3 4" key="1">
    <citation type="submission" date="2018-06" db="EMBL/GenBank/DDBJ databases">
        <authorList>
            <consortium name="Pathogen Informatics"/>
            <person name="Doyle S."/>
        </authorList>
    </citation>
    <scope>NUCLEOTIDE SEQUENCE [LARGE SCALE GENOMIC DNA]</scope>
    <source>
        <strain evidence="3 4">NCTC12278</strain>
    </source>
</reference>
<dbReference type="AlphaFoldDB" id="A0A2X3W5T8"/>
<dbReference type="GO" id="GO:0003677">
    <property type="term" value="F:DNA binding"/>
    <property type="evidence" value="ECO:0007669"/>
    <property type="project" value="InterPro"/>
</dbReference>
<evidence type="ECO:0000259" key="2">
    <source>
        <dbReference type="Pfam" id="PF01719"/>
    </source>
</evidence>
<protein>
    <submittedName>
        <fullName evidence="3">Replication protein</fullName>
    </submittedName>
</protein>
<evidence type="ECO:0000313" key="3">
    <source>
        <dbReference type="EMBL" id="SQF39093.1"/>
    </source>
</evidence>
<dbReference type="RefSeq" id="WP_018030886.1">
    <property type="nucleotide sequence ID" value="NZ_LS483343.1"/>
</dbReference>
<dbReference type="STRING" id="1123303.GCA_000372425_01561"/>
<feature type="domain" description="Plasmid replication protein origin binding" evidence="2">
    <location>
        <begin position="51"/>
        <end position="146"/>
    </location>
</feature>
<keyword evidence="4" id="KW-1185">Reference proteome</keyword>
<accession>A0A2X3W5T8</accession>